<dbReference type="GO" id="GO:0000976">
    <property type="term" value="F:transcription cis-regulatory region binding"/>
    <property type="evidence" value="ECO:0007669"/>
    <property type="project" value="TreeGrafter"/>
</dbReference>
<dbReference type="InterPro" id="IPR009057">
    <property type="entry name" value="Homeodomain-like_sf"/>
</dbReference>
<evidence type="ECO:0000256" key="3">
    <source>
        <dbReference type="ARBA" id="ARBA00023163"/>
    </source>
</evidence>
<dbReference type="GO" id="GO:0045892">
    <property type="term" value="P:negative regulation of DNA-templated transcription"/>
    <property type="evidence" value="ECO:0007669"/>
    <property type="project" value="InterPro"/>
</dbReference>
<dbReference type="PANTHER" id="PTHR30055:SF151">
    <property type="entry name" value="TRANSCRIPTIONAL REGULATORY PROTEIN"/>
    <property type="match status" value="1"/>
</dbReference>
<evidence type="ECO:0000313" key="7">
    <source>
        <dbReference type="EMBL" id="MBB0243064.1"/>
    </source>
</evidence>
<dbReference type="Gene3D" id="1.10.10.60">
    <property type="entry name" value="Homeodomain-like"/>
    <property type="match status" value="1"/>
</dbReference>
<keyword evidence="8" id="KW-1185">Reference proteome</keyword>
<dbReference type="EMBL" id="VKHT01000039">
    <property type="protein sequence ID" value="MBB0243064.1"/>
    <property type="molecule type" value="Genomic_DNA"/>
</dbReference>
<dbReference type="InterPro" id="IPR036271">
    <property type="entry name" value="Tet_transcr_reg_TetR-rel_C_sf"/>
</dbReference>
<dbReference type="AlphaFoldDB" id="A0A7W3TA42"/>
<keyword evidence="2 4" id="KW-0238">DNA-binding</keyword>
<feature type="region of interest" description="Disordered" evidence="5">
    <location>
        <begin position="1"/>
        <end position="38"/>
    </location>
</feature>
<evidence type="ECO:0000256" key="1">
    <source>
        <dbReference type="ARBA" id="ARBA00023015"/>
    </source>
</evidence>
<evidence type="ECO:0000259" key="6">
    <source>
        <dbReference type="PROSITE" id="PS50977"/>
    </source>
</evidence>
<proteinExistence type="predicted"/>
<protein>
    <submittedName>
        <fullName evidence="7">TetR family transcriptional regulator</fullName>
    </submittedName>
</protein>
<name>A0A7W3TA42_9ACTN</name>
<accession>A0A7W3TA42</accession>
<dbReference type="InterPro" id="IPR004111">
    <property type="entry name" value="Repressor_TetR_C"/>
</dbReference>
<dbReference type="Gene3D" id="1.10.357.10">
    <property type="entry name" value="Tetracycline Repressor, domain 2"/>
    <property type="match status" value="1"/>
</dbReference>
<gene>
    <name evidence="7" type="ORF">FNQ90_02795</name>
</gene>
<reference evidence="8" key="1">
    <citation type="submission" date="2019-10" db="EMBL/GenBank/DDBJ databases">
        <title>Streptomyces sp. nov., a novel actinobacterium isolated from alkaline environment.</title>
        <authorList>
            <person name="Golinska P."/>
        </authorList>
    </citation>
    <scope>NUCLEOTIDE SEQUENCE [LARGE SCALE GENOMIC DNA]</scope>
    <source>
        <strain evidence="8">DSM 42118</strain>
    </source>
</reference>
<keyword evidence="3" id="KW-0804">Transcription</keyword>
<evidence type="ECO:0000313" key="8">
    <source>
        <dbReference type="Proteomes" id="UP000538929"/>
    </source>
</evidence>
<evidence type="ECO:0000256" key="4">
    <source>
        <dbReference type="PROSITE-ProRule" id="PRU00335"/>
    </source>
</evidence>
<dbReference type="InterPro" id="IPR050109">
    <property type="entry name" value="HTH-type_TetR-like_transc_reg"/>
</dbReference>
<evidence type="ECO:0000256" key="2">
    <source>
        <dbReference type="ARBA" id="ARBA00023125"/>
    </source>
</evidence>
<dbReference type="GO" id="GO:0003700">
    <property type="term" value="F:DNA-binding transcription factor activity"/>
    <property type="evidence" value="ECO:0007669"/>
    <property type="project" value="TreeGrafter"/>
</dbReference>
<dbReference type="Pfam" id="PF02909">
    <property type="entry name" value="TetR_C_1"/>
    <property type="match status" value="1"/>
</dbReference>
<dbReference type="SUPFAM" id="SSF46689">
    <property type="entry name" value="Homeodomain-like"/>
    <property type="match status" value="1"/>
</dbReference>
<dbReference type="PROSITE" id="PS50977">
    <property type="entry name" value="HTH_TETR_2"/>
    <property type="match status" value="1"/>
</dbReference>
<dbReference type="Pfam" id="PF00440">
    <property type="entry name" value="TetR_N"/>
    <property type="match status" value="1"/>
</dbReference>
<organism evidence="7 8">
    <name type="scientific">Streptomyces alkaliphilus</name>
    <dbReference type="NCBI Taxonomy" id="1472722"/>
    <lineage>
        <taxon>Bacteria</taxon>
        <taxon>Bacillati</taxon>
        <taxon>Actinomycetota</taxon>
        <taxon>Actinomycetes</taxon>
        <taxon>Kitasatosporales</taxon>
        <taxon>Streptomycetaceae</taxon>
        <taxon>Streptomyces</taxon>
    </lineage>
</organism>
<dbReference type="InterPro" id="IPR001647">
    <property type="entry name" value="HTH_TetR"/>
</dbReference>
<dbReference type="SUPFAM" id="SSF48498">
    <property type="entry name" value="Tetracyclin repressor-like, C-terminal domain"/>
    <property type="match status" value="1"/>
</dbReference>
<feature type="compositionally biased region" description="Basic and acidic residues" evidence="5">
    <location>
        <begin position="9"/>
        <end position="21"/>
    </location>
</feature>
<dbReference type="RefSeq" id="WP_182604788.1">
    <property type="nucleotide sequence ID" value="NZ_VKHT01000039.1"/>
</dbReference>
<feature type="domain" description="HTH tetR-type" evidence="6">
    <location>
        <begin position="56"/>
        <end position="116"/>
    </location>
</feature>
<comment type="caution">
    <text evidence="7">The sequence shown here is derived from an EMBL/GenBank/DDBJ whole genome shotgun (WGS) entry which is preliminary data.</text>
</comment>
<dbReference type="Proteomes" id="UP000538929">
    <property type="component" value="Unassembled WGS sequence"/>
</dbReference>
<evidence type="ECO:0000256" key="5">
    <source>
        <dbReference type="SAM" id="MobiDB-lite"/>
    </source>
</evidence>
<sequence length="287" mass="30908">MGATGRRRTPTDGHRSGHESEAANMGSPGTGGRGPAHTLDLLWGTVRPGRRGPRGGLSVEAVVRAAMDLADAEGLAAVSMRRVAESLDVTTMSLYRYVPGKDDLCDLMLDAASGTPDTADWPDDWRGALEHLARDMRALFRRRPWVLEIPISGPPLGPNNLAWMEAGLAAMRDTALDTGERIRLLMLLTGHVRSEGQRDLSMERAGARTGVAPREWGRVYGEMLGRVLADERFPTLARHVREGMFDSPPNADPEEDFEAGLALLLDGVEALLARRAAAGDDEGPATG</sequence>
<dbReference type="PANTHER" id="PTHR30055">
    <property type="entry name" value="HTH-TYPE TRANSCRIPTIONAL REGULATOR RUTR"/>
    <property type="match status" value="1"/>
</dbReference>
<feature type="DNA-binding region" description="H-T-H motif" evidence="4">
    <location>
        <begin position="79"/>
        <end position="98"/>
    </location>
</feature>
<keyword evidence="1" id="KW-0805">Transcription regulation</keyword>